<feature type="region of interest" description="Disordered" evidence="1">
    <location>
        <begin position="589"/>
        <end position="612"/>
    </location>
</feature>
<comment type="caution">
    <text evidence="3">The sequence shown here is derived from an EMBL/GenBank/DDBJ whole genome shotgun (WGS) entry which is preliminary data.</text>
</comment>
<feature type="domain" description="Peptide N-acetyl-beta-D-glucosaminyl asparaginase amidase A N-terminal" evidence="2">
    <location>
        <begin position="134"/>
        <end position="455"/>
    </location>
</feature>
<dbReference type="EMBL" id="AMZH03007631">
    <property type="protein sequence ID" value="RRT60825.1"/>
    <property type="molecule type" value="Genomic_DNA"/>
</dbReference>
<dbReference type="PANTHER" id="PTHR31104">
    <property type="entry name" value="PEPTIDE-N4-(N-ACETYL-BETA-GLUCOSAMINYL)ASPARAGINE AMIDASE A PROTEIN"/>
    <property type="match status" value="1"/>
</dbReference>
<sequence length="659" mass="72374">SLGDVTASATSPPLLLIASNKEKKEHDISGLQRRTWQRRSLAVTSLLSIGSGSSWEGDAESGHIEVLPLSLSSSFSLATAKLILPSSWRQWSNRSFDLFQAVTRRKQARIVRYGARSTILPGSGRFAYQSVSRLDFADTVGSLPVNANYTHPPDCPFPWTRVVLGLYLAVSGPQETRVGAVWIDGVEVLRTVTPIPMAPGAFWRIHKDVTRYAALFRRLANGGGVVSMMLENSIAVLPGVFSANVSLHYYRGPLDDGQASSMPDVAHPSIRSLYHEPADAVLPVSNPDGHYGSGFWHRVDNETGVEATAVVIPRNAYRAVLEIFVSYHGDEDTWYTNPLRSEYLRRPTTAKLSAPRANGAFRRVYATIDGRYVGGRVPFPVVYPSAINPYFWSPLTAIGAFDMPSYDLDLTPFLGLMLDGRPHEVGLGVRGAQAHWLVAANLHLWIDHRSDAVQAGPLEYFAPDMQMNRNAQWWNVDGESEVGAEGLERFAGWVRSSRGNLTTQVRHKTKMKSEVEVQNRGTASQSDFIFKERTTVTVLRGNQRMAKVQAVVEAPMQVQTTVENKVGSPGLQKTRFFHQLMQTVSLNEGQAGATTTRELTDRQDAEGSAMTSGGWVSGKIRSAYRYKDGSRCYARNVNTAGGVVIQDKKASCAAMAAVA</sequence>
<protein>
    <recommendedName>
        <fullName evidence="2">Peptide N-acetyl-beta-D-glucosaminyl asparaginase amidase A N-terminal domain-containing protein</fullName>
    </recommendedName>
</protein>
<dbReference type="AlphaFoldDB" id="A0A426ZA08"/>
<proteinExistence type="predicted"/>
<dbReference type="InterPro" id="IPR021102">
    <property type="entry name" value="PNGase_A"/>
</dbReference>
<reference evidence="3 4" key="1">
    <citation type="journal article" date="2014" name="Agronomy (Basel)">
        <title>A Draft Genome Sequence for Ensete ventricosum, the Drought-Tolerant Tree Against Hunger.</title>
        <authorList>
            <person name="Harrison J."/>
            <person name="Moore K.A."/>
            <person name="Paszkiewicz K."/>
            <person name="Jones T."/>
            <person name="Grant M."/>
            <person name="Ambacheew D."/>
            <person name="Muzemil S."/>
            <person name="Studholme D.J."/>
        </authorList>
    </citation>
    <scope>NUCLEOTIDE SEQUENCE [LARGE SCALE GENOMIC DNA]</scope>
</reference>
<evidence type="ECO:0000313" key="4">
    <source>
        <dbReference type="Proteomes" id="UP000287651"/>
    </source>
</evidence>
<name>A0A426ZA08_ENSVE</name>
<evidence type="ECO:0000313" key="3">
    <source>
        <dbReference type="EMBL" id="RRT60825.1"/>
    </source>
</evidence>
<evidence type="ECO:0000256" key="1">
    <source>
        <dbReference type="SAM" id="MobiDB-lite"/>
    </source>
</evidence>
<dbReference type="InterPro" id="IPR056948">
    <property type="entry name" value="PNGaseA_N"/>
</dbReference>
<accession>A0A426ZA08</accession>
<dbReference type="Proteomes" id="UP000287651">
    <property type="component" value="Unassembled WGS sequence"/>
</dbReference>
<dbReference type="Pfam" id="PF12222">
    <property type="entry name" value="PNGaseA"/>
    <property type="match status" value="1"/>
</dbReference>
<evidence type="ECO:0000259" key="2">
    <source>
        <dbReference type="Pfam" id="PF12222"/>
    </source>
</evidence>
<organism evidence="3 4">
    <name type="scientific">Ensete ventricosum</name>
    <name type="common">Abyssinian banana</name>
    <name type="synonym">Musa ensete</name>
    <dbReference type="NCBI Taxonomy" id="4639"/>
    <lineage>
        <taxon>Eukaryota</taxon>
        <taxon>Viridiplantae</taxon>
        <taxon>Streptophyta</taxon>
        <taxon>Embryophyta</taxon>
        <taxon>Tracheophyta</taxon>
        <taxon>Spermatophyta</taxon>
        <taxon>Magnoliopsida</taxon>
        <taxon>Liliopsida</taxon>
        <taxon>Zingiberales</taxon>
        <taxon>Musaceae</taxon>
        <taxon>Ensete</taxon>
    </lineage>
</organism>
<gene>
    <name evidence="3" type="ORF">B296_00026397</name>
</gene>
<feature type="non-terminal residue" evidence="3">
    <location>
        <position position="1"/>
    </location>
</feature>